<dbReference type="Proteomes" id="UP000582231">
    <property type="component" value="Unassembled WGS sequence"/>
</dbReference>
<keyword evidence="2" id="KW-0472">Membrane</keyword>
<name>A0A852RTN5_9ACTN</name>
<evidence type="ECO:0000313" key="4">
    <source>
        <dbReference type="Proteomes" id="UP000582231"/>
    </source>
</evidence>
<organism evidence="3 4">
    <name type="scientific">Nocardioides kongjuensis</name>
    <dbReference type="NCBI Taxonomy" id="349522"/>
    <lineage>
        <taxon>Bacteria</taxon>
        <taxon>Bacillati</taxon>
        <taxon>Actinomycetota</taxon>
        <taxon>Actinomycetes</taxon>
        <taxon>Propionibacteriales</taxon>
        <taxon>Nocardioidaceae</taxon>
        <taxon>Nocardioides</taxon>
    </lineage>
</organism>
<evidence type="ECO:0000256" key="1">
    <source>
        <dbReference type="ARBA" id="ARBA00004370"/>
    </source>
</evidence>
<accession>A0A852RTN5</accession>
<comment type="caution">
    <text evidence="3">The sequence shown here is derived from an EMBL/GenBank/DDBJ whole genome shotgun (WGS) entry which is preliminary data.</text>
</comment>
<reference evidence="3 4" key="1">
    <citation type="submission" date="2020-07" db="EMBL/GenBank/DDBJ databases">
        <title>Sequencing the genomes of 1000 actinobacteria strains.</title>
        <authorList>
            <person name="Klenk H.-P."/>
        </authorList>
    </citation>
    <scope>NUCLEOTIDE SEQUENCE [LARGE SCALE GENOMIC DNA]</scope>
    <source>
        <strain evidence="3 4">DSM 19082</strain>
    </source>
</reference>
<dbReference type="GO" id="GO:0016020">
    <property type="term" value="C:membrane"/>
    <property type="evidence" value="ECO:0007669"/>
    <property type="project" value="UniProtKB-SubCell"/>
</dbReference>
<gene>
    <name evidence="3" type="ORF">BJ958_004132</name>
</gene>
<dbReference type="PANTHER" id="PTHR37042:SF4">
    <property type="entry name" value="OUTER MEMBRANE PROTEIN RV1973"/>
    <property type="match status" value="1"/>
</dbReference>
<dbReference type="AlphaFoldDB" id="A0A852RTN5"/>
<protein>
    <submittedName>
        <fullName evidence="3">Mce-associated membrane protein</fullName>
    </submittedName>
</protein>
<dbReference type="RefSeq" id="WP_179728741.1">
    <property type="nucleotide sequence ID" value="NZ_BAABEF010000001.1"/>
</dbReference>
<sequence>MSALRSRGLIVATVVLVVGVAAVIVATVAAHRASAVTSARAEALAAAKERVPALLGYDAATLDADLATADDQTTGGFHADYGRILDEVVRPTATRRGISTTATVDAAGVVRGTRDRVVVLLFLTQTTTAAKAEDGGKGGTSVSGSRVEVTMERVGDAWRIAGLEPR</sequence>
<proteinExistence type="predicted"/>
<dbReference type="PANTHER" id="PTHR37042">
    <property type="entry name" value="OUTER MEMBRANE PROTEIN RV1973"/>
    <property type="match status" value="1"/>
</dbReference>
<keyword evidence="4" id="KW-1185">Reference proteome</keyword>
<evidence type="ECO:0000256" key="2">
    <source>
        <dbReference type="ARBA" id="ARBA00023136"/>
    </source>
</evidence>
<evidence type="ECO:0000313" key="3">
    <source>
        <dbReference type="EMBL" id="NYD32586.1"/>
    </source>
</evidence>
<dbReference type="EMBL" id="JACCBF010000001">
    <property type="protein sequence ID" value="NYD32586.1"/>
    <property type="molecule type" value="Genomic_DNA"/>
</dbReference>
<comment type="subcellular location">
    <subcellularLocation>
        <location evidence="1">Membrane</location>
    </subcellularLocation>
</comment>